<feature type="compositionally biased region" description="Basic and acidic residues" evidence="1">
    <location>
        <begin position="530"/>
        <end position="540"/>
    </location>
</feature>
<sequence>MAPDRYYAAFVDATTEDSVISCPTARSPSQVRRSFSIFSRKGSEAPEPSPLLIAQEVMWQPKLMSERQKSWVSRRMSVRSTSPKTPKSAATSKTPNGTILNAVPQAKTISMTPLEEEMATSPNDEVLSAIGDHASTLTALTVFQPSSQIQQDVPKSKSSTSSSYRSTSRKRRENASRIGTWVNGVVHWDEGVLDTKHQEEGIEETGFTCVRPASYRHQQDHRLVRKPNLSVMIPPGEAAVNDPTVSTISRLHPRRPMKSMAPASIVSKFARPTPAIVLNEADTFSPVESGQTPEMVLQEQPGVPIYPHRGHVPNKHSRSSTSSSSANTDDASYCSRRSSATSVEALGLSCTSEQLEKELPPLPPPRPSPSVMRPAIKKNRASKSLKLNTNTSLSQASPIKHSRSVTELDRCDRDFIRTAPNVCGGNLCVVHHRDIHCASPTLSQAEAELHNELSRSTPERDEGSEVESRFDSAIQSQAGSLKRTGSVREVMQPPVRAPTIPKRSRKRDWKDPRQTRKIATLPSPPLPMRRRSETEAKLPEEQSATTPTLRKSASTSLSVFGKSADPSKLSLKEPTSHKSVSYAAPVPPPNDDTAKEAVEQQDATEEDANAEYDSVATPISEVPSNSAENVLLNILASLSSLDDLFDTAIINKGMYRVYKENEMDLIRTVAHNESAAAWEFREWCPPERNIHGTDSSKASSQLEHTPLSYMRCHRRDLGVIESLKGLILQRCQTFIRRETIFALSTPSHPNAGRFNDAFWRIGSFCQIFGSQKGREDDITGQIDWLKGGLLANNQGCVATVNTNLDFDMGSVLLNPPDHFARSNAGGLYATQLYDMTELWTCMMVLLHGYSGRVEQARLFGIFADCTDLVEGDIEKENLVLEEWLAYLMTLGPAVVLEMAAWADQPYPAGFELAKENGWTTWTPPIYTGSRVNFLKEPVAKTYEEQVAFAKLRMQDPIAMEQKERSRQRVASLAAEIRLRRQSSEYKRLPLIDMNSERPMSMYSRRSVHVAANHSRHSSSSKHLPPIPPAPISQNAASLWASPVRKISPIVEQQMSLRGIAANTSEAAVARIVELGFTEGQAKNALRMTDMGDGIRLDRAVELLIRRVT</sequence>
<dbReference type="HOGENOM" id="CLU_277324_0_0_1"/>
<dbReference type="EMBL" id="KB446535">
    <property type="protein sequence ID" value="EME50096.1"/>
    <property type="molecule type" value="Genomic_DNA"/>
</dbReference>
<proteinExistence type="predicted"/>
<dbReference type="Proteomes" id="UP000016933">
    <property type="component" value="Unassembled WGS sequence"/>
</dbReference>
<dbReference type="STRING" id="675120.N1Q2W7"/>
<feature type="compositionally biased region" description="Polar residues" evidence="1">
    <location>
        <begin position="542"/>
        <end position="558"/>
    </location>
</feature>
<evidence type="ECO:0000256" key="1">
    <source>
        <dbReference type="SAM" id="MobiDB-lite"/>
    </source>
</evidence>
<feature type="region of interest" description="Disordered" evidence="1">
    <location>
        <begin position="303"/>
        <end position="338"/>
    </location>
</feature>
<reference evidence="3 4" key="2">
    <citation type="journal article" date="2012" name="PLoS Pathog.">
        <title>Diverse lifestyles and strategies of plant pathogenesis encoded in the genomes of eighteen Dothideomycetes fungi.</title>
        <authorList>
            <person name="Ohm R.A."/>
            <person name="Feau N."/>
            <person name="Henrissat B."/>
            <person name="Schoch C.L."/>
            <person name="Horwitz B.A."/>
            <person name="Barry K.W."/>
            <person name="Condon B.J."/>
            <person name="Copeland A.C."/>
            <person name="Dhillon B."/>
            <person name="Glaser F."/>
            <person name="Hesse C.N."/>
            <person name="Kosti I."/>
            <person name="LaButti K."/>
            <person name="Lindquist E.A."/>
            <person name="Lucas S."/>
            <person name="Salamov A.A."/>
            <person name="Bradshaw R.E."/>
            <person name="Ciuffetti L."/>
            <person name="Hamelin R.C."/>
            <person name="Kema G.H.J."/>
            <person name="Lawrence C."/>
            <person name="Scott J.A."/>
            <person name="Spatafora J.W."/>
            <person name="Turgeon B.G."/>
            <person name="de Wit P.J.G.M."/>
            <person name="Zhong S."/>
            <person name="Goodwin S.B."/>
            <person name="Grigoriev I.V."/>
        </authorList>
    </citation>
    <scope>NUCLEOTIDE SEQUENCE [LARGE SCALE GENOMIC DNA]</scope>
    <source>
        <strain evidence="4">NZE10 / CBS 128990</strain>
    </source>
</reference>
<feature type="region of interest" description="Disordered" evidence="1">
    <location>
        <begin position="354"/>
        <end position="373"/>
    </location>
</feature>
<dbReference type="Gene3D" id="1.10.8.10">
    <property type="entry name" value="DNA helicase RuvA subunit, C-terminal domain"/>
    <property type="match status" value="1"/>
</dbReference>
<feature type="region of interest" description="Disordered" evidence="1">
    <location>
        <begin position="147"/>
        <end position="176"/>
    </location>
</feature>
<feature type="compositionally biased region" description="Basic and acidic residues" evidence="1">
    <location>
        <begin position="448"/>
        <end position="470"/>
    </location>
</feature>
<feature type="domain" description="UBA" evidence="2">
    <location>
        <begin position="1062"/>
        <end position="1106"/>
    </location>
</feature>
<dbReference type="InterPro" id="IPR015940">
    <property type="entry name" value="UBA"/>
</dbReference>
<dbReference type="eggNOG" id="ENOG502SFK0">
    <property type="taxonomic scope" value="Eukaryota"/>
</dbReference>
<keyword evidence="4" id="KW-1185">Reference proteome</keyword>
<name>N1Q2W7_DOTSN</name>
<feature type="region of interest" description="Disordered" evidence="1">
    <location>
        <begin position="70"/>
        <end position="98"/>
    </location>
</feature>
<dbReference type="InterPro" id="IPR009060">
    <property type="entry name" value="UBA-like_sf"/>
</dbReference>
<evidence type="ECO:0000259" key="2">
    <source>
        <dbReference type="PROSITE" id="PS50030"/>
    </source>
</evidence>
<feature type="compositionally biased region" description="Basic residues" evidence="1">
    <location>
        <begin position="308"/>
        <end position="318"/>
    </location>
</feature>
<protein>
    <recommendedName>
        <fullName evidence="2">UBA domain-containing protein</fullName>
    </recommendedName>
</protein>
<feature type="compositionally biased region" description="Low complexity" evidence="1">
    <location>
        <begin position="319"/>
        <end position="332"/>
    </location>
</feature>
<evidence type="ECO:0000313" key="4">
    <source>
        <dbReference type="Proteomes" id="UP000016933"/>
    </source>
</evidence>
<dbReference type="AlphaFoldDB" id="N1Q2W7"/>
<dbReference type="SUPFAM" id="SSF46934">
    <property type="entry name" value="UBA-like"/>
    <property type="match status" value="1"/>
</dbReference>
<feature type="compositionally biased region" description="Polar residues" evidence="1">
    <location>
        <begin position="78"/>
        <end position="98"/>
    </location>
</feature>
<accession>N1Q2W7</accession>
<dbReference type="PROSITE" id="PS50030">
    <property type="entry name" value="UBA"/>
    <property type="match status" value="1"/>
</dbReference>
<dbReference type="OMA" id="FREWCPP"/>
<evidence type="ECO:0000313" key="3">
    <source>
        <dbReference type="EMBL" id="EME50096.1"/>
    </source>
</evidence>
<feature type="compositionally biased region" description="Low complexity" evidence="1">
    <location>
        <begin position="156"/>
        <end position="166"/>
    </location>
</feature>
<gene>
    <name evidence="3" type="ORF">DOTSEDRAFT_68835</name>
</gene>
<organism evidence="3 4">
    <name type="scientific">Dothistroma septosporum (strain NZE10 / CBS 128990)</name>
    <name type="common">Red band needle blight fungus</name>
    <name type="synonym">Mycosphaerella pini</name>
    <dbReference type="NCBI Taxonomy" id="675120"/>
    <lineage>
        <taxon>Eukaryota</taxon>
        <taxon>Fungi</taxon>
        <taxon>Dikarya</taxon>
        <taxon>Ascomycota</taxon>
        <taxon>Pezizomycotina</taxon>
        <taxon>Dothideomycetes</taxon>
        <taxon>Dothideomycetidae</taxon>
        <taxon>Mycosphaerellales</taxon>
        <taxon>Mycosphaerellaceae</taxon>
        <taxon>Dothistroma</taxon>
    </lineage>
</organism>
<reference evidence="4" key="1">
    <citation type="journal article" date="2012" name="PLoS Genet.">
        <title>The genomes of the fungal plant pathogens Cladosporium fulvum and Dothistroma septosporum reveal adaptation to different hosts and lifestyles but also signatures of common ancestry.</title>
        <authorList>
            <person name="de Wit P.J.G.M."/>
            <person name="van der Burgt A."/>
            <person name="Oekmen B."/>
            <person name="Stergiopoulos I."/>
            <person name="Abd-Elsalam K.A."/>
            <person name="Aerts A.L."/>
            <person name="Bahkali A.H."/>
            <person name="Beenen H.G."/>
            <person name="Chettri P."/>
            <person name="Cox M.P."/>
            <person name="Datema E."/>
            <person name="de Vries R.P."/>
            <person name="Dhillon B."/>
            <person name="Ganley A.R."/>
            <person name="Griffiths S.A."/>
            <person name="Guo Y."/>
            <person name="Hamelin R.C."/>
            <person name="Henrissat B."/>
            <person name="Kabir M.S."/>
            <person name="Jashni M.K."/>
            <person name="Kema G."/>
            <person name="Klaubauf S."/>
            <person name="Lapidus A."/>
            <person name="Levasseur A."/>
            <person name="Lindquist E."/>
            <person name="Mehrabi R."/>
            <person name="Ohm R.A."/>
            <person name="Owen T.J."/>
            <person name="Salamov A."/>
            <person name="Schwelm A."/>
            <person name="Schijlen E."/>
            <person name="Sun H."/>
            <person name="van den Burg H.A."/>
            <person name="van Ham R.C.H.J."/>
            <person name="Zhang S."/>
            <person name="Goodwin S.B."/>
            <person name="Grigoriev I.V."/>
            <person name="Collemare J."/>
            <person name="Bradshaw R.E."/>
        </authorList>
    </citation>
    <scope>NUCLEOTIDE SEQUENCE [LARGE SCALE GENOMIC DNA]</scope>
    <source>
        <strain evidence="4">NZE10 / CBS 128990</strain>
    </source>
</reference>
<feature type="region of interest" description="Disordered" evidence="1">
    <location>
        <begin position="448"/>
        <end position="612"/>
    </location>
</feature>
<dbReference type="OrthoDB" id="5376710at2759"/>